<dbReference type="AlphaFoldDB" id="A0AAE0LH77"/>
<evidence type="ECO:0000313" key="3">
    <source>
        <dbReference type="Proteomes" id="UP001190700"/>
    </source>
</evidence>
<keyword evidence="3" id="KW-1185">Reference proteome</keyword>
<reference evidence="2 3" key="1">
    <citation type="journal article" date="2015" name="Genome Biol. Evol.">
        <title>Comparative Genomics of a Bacterivorous Green Alga Reveals Evolutionary Causalities and Consequences of Phago-Mixotrophic Mode of Nutrition.</title>
        <authorList>
            <person name="Burns J.A."/>
            <person name="Paasch A."/>
            <person name="Narechania A."/>
            <person name="Kim E."/>
        </authorList>
    </citation>
    <scope>NUCLEOTIDE SEQUENCE [LARGE SCALE GENOMIC DNA]</scope>
    <source>
        <strain evidence="2 3">PLY_AMNH</strain>
    </source>
</reference>
<protein>
    <submittedName>
        <fullName evidence="2">Uncharacterized protein</fullName>
    </submittedName>
</protein>
<accession>A0AAE0LH77</accession>
<comment type="caution">
    <text evidence="2">The sequence shown here is derived from an EMBL/GenBank/DDBJ whole genome shotgun (WGS) entry which is preliminary data.</text>
</comment>
<evidence type="ECO:0000313" key="2">
    <source>
        <dbReference type="EMBL" id="KAK3285138.1"/>
    </source>
</evidence>
<feature type="region of interest" description="Disordered" evidence="1">
    <location>
        <begin position="325"/>
        <end position="359"/>
    </location>
</feature>
<name>A0AAE0LH77_9CHLO</name>
<dbReference type="EMBL" id="LGRX02001950">
    <property type="protein sequence ID" value="KAK3285138.1"/>
    <property type="molecule type" value="Genomic_DNA"/>
</dbReference>
<evidence type="ECO:0000256" key="1">
    <source>
        <dbReference type="SAM" id="MobiDB-lite"/>
    </source>
</evidence>
<proteinExistence type="predicted"/>
<feature type="compositionally biased region" description="Polar residues" evidence="1">
    <location>
        <begin position="329"/>
        <end position="348"/>
    </location>
</feature>
<gene>
    <name evidence="2" type="ORF">CYMTET_7237</name>
</gene>
<sequence>MAISALQAANTVIGFTLNSKRAIEVFRGLSEKEQLGSAQERLCWLISSLHEPLQLCLELQTDQQTISFVDAPVQITRRALQRCEDVLLEESPQQEESPGGSRWLARLKPDKTVELCAELVSCATVLGTALAAVQVRFGRWNPGGELATSSKAKDIASDNVRQFEMGRLAKLKVAAGEVFEYTATPVVRSLKHKRIDIVSQGFFNLWISLEDDFFFLVFILVPDKIFVDADEVAEDSPPTYRWKIDAELLWSLDVGYEGESAVTRQLSYTFCSKRPGSNPKLKLDFESPGGISAQTFQHLLDFLRKKNGSNERMLWEVEDEIKEVDETCEGSSCTPETSTPEKSLQESLGSLRLDHTGET</sequence>
<organism evidence="2 3">
    <name type="scientific">Cymbomonas tetramitiformis</name>
    <dbReference type="NCBI Taxonomy" id="36881"/>
    <lineage>
        <taxon>Eukaryota</taxon>
        <taxon>Viridiplantae</taxon>
        <taxon>Chlorophyta</taxon>
        <taxon>Pyramimonadophyceae</taxon>
        <taxon>Pyramimonadales</taxon>
        <taxon>Pyramimonadaceae</taxon>
        <taxon>Cymbomonas</taxon>
    </lineage>
</organism>
<dbReference type="Proteomes" id="UP001190700">
    <property type="component" value="Unassembled WGS sequence"/>
</dbReference>